<name>N0E609_9MICO</name>
<comment type="caution">
    <text evidence="1">The sequence shown here is derived from an EMBL/GenBank/DDBJ whole genome shotgun (WGS) entry which is preliminary data.</text>
</comment>
<organism evidence="1 2">
    <name type="scientific">Phycicoccus elongatus Lp2</name>
    <dbReference type="NCBI Taxonomy" id="1193181"/>
    <lineage>
        <taxon>Bacteria</taxon>
        <taxon>Bacillati</taxon>
        <taxon>Actinomycetota</taxon>
        <taxon>Actinomycetes</taxon>
        <taxon>Micrococcales</taxon>
        <taxon>Intrasporangiaceae</taxon>
        <taxon>Phycicoccus</taxon>
    </lineage>
</organism>
<gene>
    <name evidence="1" type="ORF">BN10_690023</name>
</gene>
<dbReference type="eggNOG" id="ENOG50332X4">
    <property type="taxonomic scope" value="Bacteria"/>
</dbReference>
<protein>
    <submittedName>
        <fullName evidence="1">Uncharacterized protein</fullName>
    </submittedName>
</protein>
<dbReference type="HOGENOM" id="CLU_143416_0_0_11"/>
<evidence type="ECO:0000313" key="1">
    <source>
        <dbReference type="EMBL" id="CCH70889.1"/>
    </source>
</evidence>
<evidence type="ECO:0000313" key="2">
    <source>
        <dbReference type="Proteomes" id="UP000013167"/>
    </source>
</evidence>
<proteinExistence type="predicted"/>
<dbReference type="Proteomes" id="UP000013167">
    <property type="component" value="Unassembled WGS sequence"/>
</dbReference>
<sequence>MSELEWSTPEGLAAIKDHLAAQIEGWCPPIAYAVGLSSASSSGEWEFPHVNRPGGRHGLPAVVLATVLGHDGTTGTLPLTTGALEAAIRGLAPAEACTSTPHPNLAAWRKVLAEATSNPARTLVAVFVADLGDPVSSEADGSMRATFEGHTPAL</sequence>
<dbReference type="EMBL" id="CAIZ01000140">
    <property type="protein sequence ID" value="CCH70889.1"/>
    <property type="molecule type" value="Genomic_DNA"/>
</dbReference>
<dbReference type="OrthoDB" id="4729272at2"/>
<dbReference type="RefSeq" id="WP_010850732.1">
    <property type="nucleotide sequence ID" value="NZ_HF570956.1"/>
</dbReference>
<reference evidence="1 2" key="1">
    <citation type="journal article" date="2013" name="ISME J.">
        <title>A metabolic model for members of the genus Tetrasphaera involved in enhanced biological phosphorus removal.</title>
        <authorList>
            <person name="Kristiansen R."/>
            <person name="Nguyen H.T.T."/>
            <person name="Saunders A.M."/>
            <person name="Nielsen J.L."/>
            <person name="Wimmer R."/>
            <person name="Le V.Q."/>
            <person name="McIlroy S.J."/>
            <person name="Petrovski S."/>
            <person name="Seviour R.J."/>
            <person name="Calteau A."/>
            <person name="Nielsen K.L."/>
            <person name="Nielsen P.H."/>
        </authorList>
    </citation>
    <scope>NUCLEOTIDE SEQUENCE [LARGE SCALE GENOMIC DNA]</scope>
    <source>
        <strain evidence="1 2">Lp2</strain>
    </source>
</reference>
<accession>N0E609</accession>
<keyword evidence="2" id="KW-1185">Reference proteome</keyword>
<dbReference type="AlphaFoldDB" id="N0E609"/>